<keyword evidence="5 15" id="KW-0479">Metal-binding</keyword>
<evidence type="ECO:0000256" key="13">
    <source>
        <dbReference type="ARBA" id="ARBA00072313"/>
    </source>
</evidence>
<evidence type="ECO:0000256" key="1">
    <source>
        <dbReference type="ARBA" id="ARBA00004123"/>
    </source>
</evidence>
<dbReference type="GO" id="GO:0008380">
    <property type="term" value="P:RNA splicing"/>
    <property type="evidence" value="ECO:0007669"/>
    <property type="project" value="UniProtKB-KW"/>
</dbReference>
<evidence type="ECO:0000256" key="15">
    <source>
        <dbReference type="PROSITE-ProRule" id="PRU00723"/>
    </source>
</evidence>
<feature type="zinc finger region" description="C3H1-type" evidence="15">
    <location>
        <begin position="72"/>
        <end position="99"/>
    </location>
</feature>
<dbReference type="Proteomes" id="UP000236544">
    <property type="component" value="Unassembled WGS sequence"/>
</dbReference>
<keyword evidence="8 15" id="KW-0862">Zinc</keyword>
<evidence type="ECO:0000313" key="20">
    <source>
        <dbReference type="Proteomes" id="UP000236544"/>
    </source>
</evidence>
<sequence>MSVSASKAWAGRSAPVQISESELPSSIPPQTGLTFNVWYNKWSQGNSGQSRFVSPYRLDVDLHQGYTKGDKARQPFFCLYFCKGMCCMGKRCEYLHHVPDTEDIARLSLRSDVMDCFGREKHSHYRDDMGGVGTFQKKNRTLYVGGITGALNNQQLKASQVENRLRFSFGKLGPLERIRYVESKNCAFIKYKHQASAEFAKETMSNQTLLIPSDKEWVNRREGTGLLVKWANDDPNPEAQRREKEQQNMESLQVMVDLLKKDSSEKQQLATVEGSSKRRLLNSSEERGPLYEDSIFSRLSTAKLSKLKRLKLEGNLGKDQGKIEKQEYAQAPLVNYYSSDDDE</sequence>
<keyword evidence="20" id="KW-1185">Reference proteome</keyword>
<keyword evidence="12" id="KW-0131">Cell cycle</keyword>
<dbReference type="GO" id="GO:0006397">
    <property type="term" value="P:mRNA processing"/>
    <property type="evidence" value="ECO:0007669"/>
    <property type="project" value="UniProtKB-KW"/>
</dbReference>
<feature type="domain" description="C3H1-type" evidence="18">
    <location>
        <begin position="72"/>
        <end position="99"/>
    </location>
</feature>
<dbReference type="GO" id="GO:0000974">
    <property type="term" value="C:Prp19 complex"/>
    <property type="evidence" value="ECO:0007669"/>
    <property type="project" value="TreeGrafter"/>
</dbReference>
<keyword evidence="4" id="KW-0507">mRNA processing</keyword>
<evidence type="ECO:0000256" key="8">
    <source>
        <dbReference type="ARBA" id="ARBA00022833"/>
    </source>
</evidence>
<feature type="domain" description="RRM" evidence="17">
    <location>
        <begin position="140"/>
        <end position="233"/>
    </location>
</feature>
<evidence type="ECO:0000256" key="4">
    <source>
        <dbReference type="ARBA" id="ARBA00022664"/>
    </source>
</evidence>
<evidence type="ECO:0000256" key="2">
    <source>
        <dbReference type="ARBA" id="ARBA00008024"/>
    </source>
</evidence>
<evidence type="ECO:0000256" key="16">
    <source>
        <dbReference type="SAM" id="MobiDB-lite"/>
    </source>
</evidence>
<dbReference type="GO" id="GO:0017070">
    <property type="term" value="F:U6 snRNA binding"/>
    <property type="evidence" value="ECO:0007669"/>
    <property type="project" value="TreeGrafter"/>
</dbReference>
<name>A0A0P1KWB6_9SACH</name>
<dbReference type="OrthoDB" id="10251848at2759"/>
<dbReference type="InterPro" id="IPR034181">
    <property type="entry name" value="Cwc2_RRM"/>
</dbReference>
<keyword evidence="9 14" id="KW-0694">RNA-binding</keyword>
<dbReference type="EMBL" id="LN890574">
    <property type="protein sequence ID" value="CUS24389.1"/>
    <property type="molecule type" value="Genomic_DNA"/>
</dbReference>
<evidence type="ECO:0000256" key="11">
    <source>
        <dbReference type="ARBA" id="ARBA00023242"/>
    </source>
</evidence>
<dbReference type="InterPro" id="IPR032297">
    <property type="entry name" value="Torus"/>
</dbReference>
<dbReference type="InterPro" id="IPR039171">
    <property type="entry name" value="Cwc2/Slt11"/>
</dbReference>
<dbReference type="FunFam" id="3.30.70.330:FF:000713">
    <property type="entry name" value="Pre-mRNA-splicing factor CWC2"/>
    <property type="match status" value="1"/>
</dbReference>
<comment type="similarity">
    <text evidence="2">Belongs to the RRM CWC2 family.</text>
</comment>
<keyword evidence="11" id="KW-0539">Nucleus</keyword>
<keyword evidence="6" id="KW-0747">Spliceosome</keyword>
<organism evidence="19 20">
    <name type="scientific">Lachancea quebecensis</name>
    <dbReference type="NCBI Taxonomy" id="1654605"/>
    <lineage>
        <taxon>Eukaryota</taxon>
        <taxon>Fungi</taxon>
        <taxon>Dikarya</taxon>
        <taxon>Ascomycota</taxon>
        <taxon>Saccharomycotina</taxon>
        <taxon>Saccharomycetes</taxon>
        <taxon>Saccharomycetales</taxon>
        <taxon>Saccharomycetaceae</taxon>
        <taxon>Lachancea</taxon>
    </lineage>
</organism>
<dbReference type="Pfam" id="PF16131">
    <property type="entry name" value="Torus"/>
    <property type="match status" value="1"/>
</dbReference>
<evidence type="ECO:0000259" key="17">
    <source>
        <dbReference type="PROSITE" id="PS50102"/>
    </source>
</evidence>
<dbReference type="PROSITE" id="PS50102">
    <property type="entry name" value="RRM"/>
    <property type="match status" value="1"/>
</dbReference>
<evidence type="ECO:0000256" key="10">
    <source>
        <dbReference type="ARBA" id="ARBA00023187"/>
    </source>
</evidence>
<evidence type="ECO:0000256" key="3">
    <source>
        <dbReference type="ARBA" id="ARBA00017295"/>
    </source>
</evidence>
<dbReference type="SUPFAM" id="SSF54928">
    <property type="entry name" value="RNA-binding domain, RBD"/>
    <property type="match status" value="1"/>
</dbReference>
<evidence type="ECO:0000256" key="9">
    <source>
        <dbReference type="ARBA" id="ARBA00022884"/>
    </source>
</evidence>
<dbReference type="CDD" id="cd12360">
    <property type="entry name" value="RRM_cwf2"/>
    <property type="match status" value="1"/>
</dbReference>
<reference evidence="20" key="1">
    <citation type="submission" date="2015-10" db="EMBL/GenBank/DDBJ databases">
        <authorList>
            <person name="Devillers H."/>
        </authorList>
    </citation>
    <scope>NUCLEOTIDE SEQUENCE [LARGE SCALE GENOMIC DNA]</scope>
</reference>
<dbReference type="AlphaFoldDB" id="A0A0P1KWB6"/>
<evidence type="ECO:0000256" key="6">
    <source>
        <dbReference type="ARBA" id="ARBA00022728"/>
    </source>
</evidence>
<dbReference type="PANTHER" id="PTHR14089">
    <property type="entry name" value="PRE-MRNA-SPLICING FACTOR RBM22"/>
    <property type="match status" value="1"/>
</dbReference>
<proteinExistence type="inferred from homology"/>
<protein>
    <recommendedName>
        <fullName evidence="3">Pre-mRNA-splicing factor CWC2</fullName>
    </recommendedName>
    <alternativeName>
        <fullName evidence="13">Pre-mRNA-splicing factor cwc2</fullName>
    </alternativeName>
</protein>
<feature type="region of interest" description="Disordered" evidence="16">
    <location>
        <begin position="265"/>
        <end position="284"/>
    </location>
</feature>
<evidence type="ECO:0000256" key="5">
    <source>
        <dbReference type="ARBA" id="ARBA00022723"/>
    </source>
</evidence>
<dbReference type="InterPro" id="IPR000504">
    <property type="entry name" value="RRM_dom"/>
</dbReference>
<dbReference type="GO" id="GO:0008270">
    <property type="term" value="F:zinc ion binding"/>
    <property type="evidence" value="ECO:0007669"/>
    <property type="project" value="UniProtKB-KW"/>
</dbReference>
<keyword evidence="10" id="KW-0508">mRNA splicing</keyword>
<dbReference type="PANTHER" id="PTHR14089:SF2">
    <property type="entry name" value="PRE-MRNA-SPLICING FACTOR CWC2"/>
    <property type="match status" value="1"/>
</dbReference>
<evidence type="ECO:0000256" key="7">
    <source>
        <dbReference type="ARBA" id="ARBA00022771"/>
    </source>
</evidence>
<evidence type="ECO:0000313" key="19">
    <source>
        <dbReference type="EMBL" id="CUS24389.1"/>
    </source>
</evidence>
<evidence type="ECO:0000256" key="12">
    <source>
        <dbReference type="ARBA" id="ARBA00023306"/>
    </source>
</evidence>
<dbReference type="PROSITE" id="PS50103">
    <property type="entry name" value="ZF_C3H1"/>
    <property type="match status" value="1"/>
</dbReference>
<dbReference type="Pfam" id="PF00076">
    <property type="entry name" value="RRM_1"/>
    <property type="match status" value="1"/>
</dbReference>
<dbReference type="GO" id="GO:0036002">
    <property type="term" value="F:pre-mRNA binding"/>
    <property type="evidence" value="ECO:0007669"/>
    <property type="project" value="TreeGrafter"/>
</dbReference>
<dbReference type="InterPro" id="IPR012677">
    <property type="entry name" value="Nucleotide-bd_a/b_plait_sf"/>
</dbReference>
<dbReference type="GO" id="GO:0071006">
    <property type="term" value="C:U2-type catalytic step 1 spliceosome"/>
    <property type="evidence" value="ECO:0007669"/>
    <property type="project" value="TreeGrafter"/>
</dbReference>
<dbReference type="GO" id="GO:0071007">
    <property type="term" value="C:U2-type catalytic step 2 spliceosome"/>
    <property type="evidence" value="ECO:0007669"/>
    <property type="project" value="TreeGrafter"/>
</dbReference>
<evidence type="ECO:0000259" key="18">
    <source>
        <dbReference type="PROSITE" id="PS50103"/>
    </source>
</evidence>
<evidence type="ECO:0000256" key="14">
    <source>
        <dbReference type="PROSITE-ProRule" id="PRU00176"/>
    </source>
</evidence>
<keyword evidence="7 15" id="KW-0863">Zinc-finger</keyword>
<accession>A0A0P1KWB6</accession>
<dbReference type="InterPro" id="IPR000571">
    <property type="entry name" value="Znf_CCCH"/>
</dbReference>
<gene>
    <name evidence="19" type="ORF">LAQU0_S16e00606g</name>
</gene>
<dbReference type="Gene3D" id="3.30.70.330">
    <property type="match status" value="1"/>
</dbReference>
<dbReference type="InterPro" id="IPR035979">
    <property type="entry name" value="RBD_domain_sf"/>
</dbReference>
<comment type="subcellular location">
    <subcellularLocation>
        <location evidence="1">Nucleus</location>
    </subcellularLocation>
</comment>